<dbReference type="Pfam" id="PF12833">
    <property type="entry name" value="HTH_18"/>
    <property type="match status" value="1"/>
</dbReference>
<evidence type="ECO:0000256" key="2">
    <source>
        <dbReference type="ARBA" id="ARBA00023125"/>
    </source>
</evidence>
<name>A0ABY5S2X8_9BACL</name>
<keyword evidence="3" id="KW-0010">Activator</keyword>
<dbReference type="InterPro" id="IPR050204">
    <property type="entry name" value="AraC_XylS_family_regulators"/>
</dbReference>
<dbReference type="SUPFAM" id="SSF46689">
    <property type="entry name" value="Homeodomain-like"/>
    <property type="match status" value="2"/>
</dbReference>
<evidence type="ECO:0000313" key="6">
    <source>
        <dbReference type="EMBL" id="UVI28261.1"/>
    </source>
</evidence>
<keyword evidence="7" id="KW-1185">Reference proteome</keyword>
<evidence type="ECO:0000256" key="1">
    <source>
        <dbReference type="ARBA" id="ARBA00023015"/>
    </source>
</evidence>
<dbReference type="Proteomes" id="UP001057877">
    <property type="component" value="Chromosome"/>
</dbReference>
<dbReference type="SMART" id="SM00342">
    <property type="entry name" value="HTH_ARAC"/>
    <property type="match status" value="1"/>
</dbReference>
<dbReference type="PROSITE" id="PS00041">
    <property type="entry name" value="HTH_ARAC_FAMILY_1"/>
    <property type="match status" value="1"/>
</dbReference>
<dbReference type="PROSITE" id="PS01124">
    <property type="entry name" value="HTH_ARAC_FAMILY_2"/>
    <property type="match status" value="1"/>
</dbReference>
<accession>A0ABY5S2X8</accession>
<dbReference type="PANTHER" id="PTHR46796">
    <property type="entry name" value="HTH-TYPE TRANSCRIPTIONAL ACTIVATOR RHAS-RELATED"/>
    <property type="match status" value="1"/>
</dbReference>
<dbReference type="InterPro" id="IPR037923">
    <property type="entry name" value="HTH-like"/>
</dbReference>
<keyword evidence="1" id="KW-0805">Transcription regulation</keyword>
<keyword evidence="4" id="KW-0804">Transcription</keyword>
<gene>
    <name evidence="6" type="ORF">L1F29_22790</name>
</gene>
<dbReference type="InterPro" id="IPR018062">
    <property type="entry name" value="HTH_AraC-typ_CS"/>
</dbReference>
<sequence length="269" mass="30088">MPAAGEKEWLVFEALECYAGTIVNAPGTTYGPRPQSELQLVLLHSGSLHIEIDGMVKQLQPGHVFLILPGHQVYIAFDGKAGTWHRWITVFTYHIEADVLEELTQLPDSLPISEQMNQLLDVMVGLQKQGIPDGSDVRNTLALGAFQLYAAECRSGAAASAVHPAILQVKSLIQERYHEELVLADMAAKANVSAGHLIRLFRRYEGMTPSQYLWRYRVERGVELLRTTGLAVGEIAQRCGFKTSYHFARMVRAHKGRPPKDIRANMWSR</sequence>
<dbReference type="Gene3D" id="1.10.10.60">
    <property type="entry name" value="Homeodomain-like"/>
    <property type="match status" value="2"/>
</dbReference>
<protein>
    <submittedName>
        <fullName evidence="6">AraC family transcriptional regulator</fullName>
    </submittedName>
</protein>
<dbReference type="RefSeq" id="WP_258384349.1">
    <property type="nucleotide sequence ID" value="NZ_CP091430.1"/>
</dbReference>
<dbReference type="InterPro" id="IPR018060">
    <property type="entry name" value="HTH_AraC"/>
</dbReference>
<keyword evidence="2" id="KW-0238">DNA-binding</keyword>
<dbReference type="EMBL" id="CP091430">
    <property type="protein sequence ID" value="UVI28261.1"/>
    <property type="molecule type" value="Genomic_DNA"/>
</dbReference>
<dbReference type="InterPro" id="IPR009057">
    <property type="entry name" value="Homeodomain-like_sf"/>
</dbReference>
<dbReference type="SUPFAM" id="SSF51215">
    <property type="entry name" value="Regulatory protein AraC"/>
    <property type="match status" value="1"/>
</dbReference>
<evidence type="ECO:0000313" key="7">
    <source>
        <dbReference type="Proteomes" id="UP001057877"/>
    </source>
</evidence>
<evidence type="ECO:0000259" key="5">
    <source>
        <dbReference type="PROSITE" id="PS01124"/>
    </source>
</evidence>
<evidence type="ECO:0000256" key="4">
    <source>
        <dbReference type="ARBA" id="ARBA00023163"/>
    </source>
</evidence>
<organism evidence="6 7">
    <name type="scientific">Paenibacillus spongiae</name>
    <dbReference type="NCBI Taxonomy" id="2909671"/>
    <lineage>
        <taxon>Bacteria</taxon>
        <taxon>Bacillati</taxon>
        <taxon>Bacillota</taxon>
        <taxon>Bacilli</taxon>
        <taxon>Bacillales</taxon>
        <taxon>Paenibacillaceae</taxon>
        <taxon>Paenibacillus</taxon>
    </lineage>
</organism>
<dbReference type="Pfam" id="PF02311">
    <property type="entry name" value="AraC_binding"/>
    <property type="match status" value="1"/>
</dbReference>
<feature type="domain" description="HTH araC/xylS-type" evidence="5">
    <location>
        <begin position="167"/>
        <end position="265"/>
    </location>
</feature>
<proteinExistence type="predicted"/>
<dbReference type="InterPro" id="IPR003313">
    <property type="entry name" value="AraC-bd"/>
</dbReference>
<reference evidence="6" key="1">
    <citation type="submission" date="2022-01" db="EMBL/GenBank/DDBJ databases">
        <title>Paenibacillus spongiae sp. nov., isolated from marine sponge.</title>
        <authorList>
            <person name="Li Z."/>
            <person name="Zhang M."/>
        </authorList>
    </citation>
    <scope>NUCLEOTIDE SEQUENCE</scope>
    <source>
        <strain evidence="6">PHS-Z3</strain>
    </source>
</reference>
<evidence type="ECO:0000256" key="3">
    <source>
        <dbReference type="ARBA" id="ARBA00023159"/>
    </source>
</evidence>